<dbReference type="Gene3D" id="1.20.1250.20">
    <property type="entry name" value="MFS general substrate transporter like domains"/>
    <property type="match status" value="2"/>
</dbReference>
<gene>
    <name evidence="8" type="ORF">ACFONA_07820</name>
</gene>
<dbReference type="InterPro" id="IPR011701">
    <property type="entry name" value="MFS"/>
</dbReference>
<dbReference type="SUPFAM" id="SSF103473">
    <property type="entry name" value="MFS general substrate transporter"/>
    <property type="match status" value="1"/>
</dbReference>
<keyword evidence="9" id="KW-1185">Reference proteome</keyword>
<protein>
    <submittedName>
        <fullName evidence="8">MFS transporter</fullName>
    </submittedName>
</protein>
<sequence length="436" mass="45280">MRQPDQRSERGGDGLPPAAVATIAICTLAYLLDGVVHTVMGPLAPIVARSLHLSIAQLGPLFSANLIGQCIGLIAFPLAVGRIGHRGVVIGTLAGFGLFQMLCGLAQSGEQLFWLRLVTGFFLGGTLPSCLAMIAEAAPPHRRGFIISLMFVGYGTGCALAGIAALPGDWRMVMAGIGAVCLFAAAISWQFLVEPRQADAASSEPVPPPLRGALLLLAPPFGLGTVMLWLLFIAMLTISYCLSSWLPTMLVQVGRSASFASLSVTVFGLGGIVAGLVVGALMDRFGQIRMLVGCFLGATVLFVWIGQVLATATPVLLMTLLVADGFCALGAYAGINVVLAGFYPVHLRALGIGVTKSVGRVGTVLAPILIGLALTHQVAETTVTSLFAVPTALCVAALLVIANARRVTTRRENETGKRAGTEPARLQTADRTGSGL</sequence>
<feature type="region of interest" description="Disordered" evidence="5">
    <location>
        <begin position="410"/>
        <end position="436"/>
    </location>
</feature>
<evidence type="ECO:0000256" key="1">
    <source>
        <dbReference type="ARBA" id="ARBA00004141"/>
    </source>
</evidence>
<evidence type="ECO:0000256" key="2">
    <source>
        <dbReference type="ARBA" id="ARBA00022692"/>
    </source>
</evidence>
<dbReference type="PANTHER" id="PTHR23508:SF10">
    <property type="entry name" value="CARBOXYLIC ACID TRANSPORTER PROTEIN HOMOLOG"/>
    <property type="match status" value="1"/>
</dbReference>
<keyword evidence="2 6" id="KW-0812">Transmembrane</keyword>
<feature type="transmembrane region" description="Helical" evidence="6">
    <location>
        <begin position="88"/>
        <end position="107"/>
    </location>
</feature>
<feature type="transmembrane region" description="Helical" evidence="6">
    <location>
        <begin position="12"/>
        <end position="32"/>
    </location>
</feature>
<keyword evidence="4 6" id="KW-0472">Membrane</keyword>
<feature type="transmembrane region" description="Helical" evidence="6">
    <location>
        <begin position="357"/>
        <end position="379"/>
    </location>
</feature>
<feature type="domain" description="Major facilitator superfamily (MFS) profile" evidence="7">
    <location>
        <begin position="22"/>
        <end position="409"/>
    </location>
</feature>
<dbReference type="PANTHER" id="PTHR23508">
    <property type="entry name" value="CARBOXYLIC ACID TRANSPORTER PROTEIN HOMOLOG"/>
    <property type="match status" value="1"/>
</dbReference>
<evidence type="ECO:0000313" key="8">
    <source>
        <dbReference type="EMBL" id="MFC3580071.1"/>
    </source>
</evidence>
<dbReference type="InterPro" id="IPR020846">
    <property type="entry name" value="MFS_dom"/>
</dbReference>
<evidence type="ECO:0000256" key="5">
    <source>
        <dbReference type="SAM" id="MobiDB-lite"/>
    </source>
</evidence>
<dbReference type="InterPro" id="IPR036259">
    <property type="entry name" value="MFS_trans_sf"/>
</dbReference>
<proteinExistence type="predicted"/>
<organism evidence="8 9">
    <name type="scientific">Sphingomonas hylomeconis</name>
    <dbReference type="NCBI Taxonomy" id="1395958"/>
    <lineage>
        <taxon>Bacteria</taxon>
        <taxon>Pseudomonadati</taxon>
        <taxon>Pseudomonadota</taxon>
        <taxon>Alphaproteobacteria</taxon>
        <taxon>Sphingomonadales</taxon>
        <taxon>Sphingomonadaceae</taxon>
        <taxon>Sphingomonas</taxon>
    </lineage>
</organism>
<dbReference type="EMBL" id="JBHRXP010000003">
    <property type="protein sequence ID" value="MFC3580071.1"/>
    <property type="molecule type" value="Genomic_DNA"/>
</dbReference>
<dbReference type="RefSeq" id="WP_261295299.1">
    <property type="nucleotide sequence ID" value="NZ_JANQBK010000015.1"/>
</dbReference>
<feature type="transmembrane region" description="Helical" evidence="6">
    <location>
        <begin position="258"/>
        <end position="278"/>
    </location>
</feature>
<name>A0ABV7SUR9_9SPHN</name>
<feature type="transmembrane region" description="Helical" evidence="6">
    <location>
        <begin position="172"/>
        <end position="193"/>
    </location>
</feature>
<accession>A0ABV7SUR9</accession>
<comment type="caution">
    <text evidence="8">The sequence shown here is derived from an EMBL/GenBank/DDBJ whole genome shotgun (WGS) entry which is preliminary data.</text>
</comment>
<dbReference type="Pfam" id="PF07690">
    <property type="entry name" value="MFS_1"/>
    <property type="match status" value="1"/>
</dbReference>
<evidence type="ECO:0000313" key="9">
    <source>
        <dbReference type="Proteomes" id="UP001595713"/>
    </source>
</evidence>
<feature type="transmembrane region" description="Helical" evidence="6">
    <location>
        <begin position="113"/>
        <end position="134"/>
    </location>
</feature>
<comment type="subcellular location">
    <subcellularLocation>
        <location evidence="1">Membrane</location>
        <topology evidence="1">Multi-pass membrane protein</topology>
    </subcellularLocation>
</comment>
<dbReference type="PROSITE" id="PS50850">
    <property type="entry name" value="MFS"/>
    <property type="match status" value="1"/>
</dbReference>
<dbReference type="Proteomes" id="UP001595713">
    <property type="component" value="Unassembled WGS sequence"/>
</dbReference>
<evidence type="ECO:0000256" key="6">
    <source>
        <dbReference type="SAM" id="Phobius"/>
    </source>
</evidence>
<evidence type="ECO:0000256" key="3">
    <source>
        <dbReference type="ARBA" id="ARBA00022989"/>
    </source>
</evidence>
<feature type="transmembrane region" description="Helical" evidence="6">
    <location>
        <begin position="385"/>
        <end position="404"/>
    </location>
</feature>
<feature type="transmembrane region" description="Helical" evidence="6">
    <location>
        <begin position="52"/>
        <end position="76"/>
    </location>
</feature>
<evidence type="ECO:0000256" key="4">
    <source>
        <dbReference type="ARBA" id="ARBA00023136"/>
    </source>
</evidence>
<keyword evidence="3 6" id="KW-1133">Transmembrane helix</keyword>
<feature type="transmembrane region" description="Helical" evidence="6">
    <location>
        <begin position="316"/>
        <end position="345"/>
    </location>
</feature>
<feature type="transmembrane region" description="Helical" evidence="6">
    <location>
        <begin position="214"/>
        <end position="238"/>
    </location>
</feature>
<feature type="compositionally biased region" description="Basic and acidic residues" evidence="5">
    <location>
        <begin position="410"/>
        <end position="420"/>
    </location>
</feature>
<feature type="transmembrane region" description="Helical" evidence="6">
    <location>
        <begin position="146"/>
        <end position="166"/>
    </location>
</feature>
<evidence type="ECO:0000259" key="7">
    <source>
        <dbReference type="PROSITE" id="PS50850"/>
    </source>
</evidence>
<reference evidence="9" key="1">
    <citation type="journal article" date="2019" name="Int. J. Syst. Evol. Microbiol.">
        <title>The Global Catalogue of Microorganisms (GCM) 10K type strain sequencing project: providing services to taxonomists for standard genome sequencing and annotation.</title>
        <authorList>
            <consortium name="The Broad Institute Genomics Platform"/>
            <consortium name="The Broad Institute Genome Sequencing Center for Infectious Disease"/>
            <person name="Wu L."/>
            <person name="Ma J."/>
        </authorList>
    </citation>
    <scope>NUCLEOTIDE SEQUENCE [LARGE SCALE GENOMIC DNA]</scope>
    <source>
        <strain evidence="9">KCTC 42739</strain>
    </source>
</reference>
<feature type="transmembrane region" description="Helical" evidence="6">
    <location>
        <begin position="290"/>
        <end position="310"/>
    </location>
</feature>